<dbReference type="InterPro" id="IPR037185">
    <property type="entry name" value="EmrE-like"/>
</dbReference>
<dbReference type="InterPro" id="IPR050186">
    <property type="entry name" value="TPT_transporter"/>
</dbReference>
<accession>A0AA36NKU6</accession>
<feature type="transmembrane region" description="Helical" evidence="5">
    <location>
        <begin position="261"/>
        <end position="281"/>
    </location>
</feature>
<dbReference type="EMBL" id="CAUJNA010003711">
    <property type="protein sequence ID" value="CAJ1408246.1"/>
    <property type="molecule type" value="Genomic_DNA"/>
</dbReference>
<feature type="transmembrane region" description="Helical" evidence="5">
    <location>
        <begin position="122"/>
        <end position="139"/>
    </location>
</feature>
<feature type="chain" id="PRO_5041290568" description="Sugar phosphate transporter domain-containing protein" evidence="6">
    <location>
        <begin position="25"/>
        <end position="421"/>
    </location>
</feature>
<gene>
    <name evidence="8" type="ORF">EVOR1521_LOCUS29733</name>
</gene>
<name>A0AA36NKU6_9DINO</name>
<evidence type="ECO:0000256" key="5">
    <source>
        <dbReference type="SAM" id="Phobius"/>
    </source>
</evidence>
<keyword evidence="6" id="KW-0732">Signal</keyword>
<keyword evidence="9" id="KW-1185">Reference proteome</keyword>
<dbReference type="PANTHER" id="PTHR11132">
    <property type="entry name" value="SOLUTE CARRIER FAMILY 35"/>
    <property type="match status" value="1"/>
</dbReference>
<reference evidence="8" key="1">
    <citation type="submission" date="2023-08" db="EMBL/GenBank/DDBJ databases">
        <authorList>
            <person name="Chen Y."/>
            <person name="Shah S."/>
            <person name="Dougan E. K."/>
            <person name="Thang M."/>
            <person name="Chan C."/>
        </authorList>
    </citation>
    <scope>NUCLEOTIDE SEQUENCE</scope>
</reference>
<evidence type="ECO:0000256" key="3">
    <source>
        <dbReference type="ARBA" id="ARBA00022989"/>
    </source>
</evidence>
<dbReference type="AlphaFoldDB" id="A0AA36NKU6"/>
<dbReference type="GO" id="GO:0016020">
    <property type="term" value="C:membrane"/>
    <property type="evidence" value="ECO:0007669"/>
    <property type="project" value="UniProtKB-SubCell"/>
</dbReference>
<sequence>MTSRMSSRPLRGLTALLAALCVCSWNFVSFPAVRTTIGNEVRPEGRAVSSGNFAGKSFYAGTKAQEKAVSDTSRSTDAVSLALAAAGCAVAMRAASEASEGAAKEAVETETKSKSFMDKHGVVVYIGLWYVFNIGYNIYNKKALISYPFPWACALWQMAFGWLIFVPLWILRVRKVPKLSVSQAVTLAPAALGHLATHVGAVVAFFAGAVSFGHIVKASEPVVSSFLNFAFLGEVMPWQVYASLVPIIGGVGLASASEMSFNWLCFGAAMGSNLGSASRAVYSKKVMKGDIGENMDSVNTFSVLTIMATFMLIPIALAIEGPTAMLKGFKLAYSAGGLHFMRQMILSGVFYYMYNEVAFQALGKLDPVSHAVCNTMKRVVIIITAIFVFRNPVTGMGILGSSVAIGGTLLYSLAKNKYATK</sequence>
<keyword evidence="2 5" id="KW-0812">Transmembrane</keyword>
<dbReference type="InterPro" id="IPR004853">
    <property type="entry name" value="Sugar_P_trans_dom"/>
</dbReference>
<evidence type="ECO:0000313" key="8">
    <source>
        <dbReference type="EMBL" id="CAJ1408246.1"/>
    </source>
</evidence>
<feature type="transmembrane region" description="Helical" evidence="5">
    <location>
        <begin position="192"/>
        <end position="216"/>
    </location>
</feature>
<feature type="domain" description="Sugar phosphate transporter" evidence="7">
    <location>
        <begin position="122"/>
        <end position="412"/>
    </location>
</feature>
<feature type="transmembrane region" description="Helical" evidence="5">
    <location>
        <begin position="236"/>
        <end position="254"/>
    </location>
</feature>
<feature type="transmembrane region" description="Helical" evidence="5">
    <location>
        <begin position="331"/>
        <end position="354"/>
    </location>
</feature>
<feature type="transmembrane region" description="Helical" evidence="5">
    <location>
        <begin position="145"/>
        <end position="171"/>
    </location>
</feature>
<keyword evidence="3 5" id="KW-1133">Transmembrane helix</keyword>
<protein>
    <recommendedName>
        <fullName evidence="7">Sugar phosphate transporter domain-containing protein</fullName>
    </recommendedName>
</protein>
<evidence type="ECO:0000256" key="2">
    <source>
        <dbReference type="ARBA" id="ARBA00022692"/>
    </source>
</evidence>
<evidence type="ECO:0000256" key="4">
    <source>
        <dbReference type="ARBA" id="ARBA00023136"/>
    </source>
</evidence>
<organism evidence="8 9">
    <name type="scientific">Effrenium voratum</name>
    <dbReference type="NCBI Taxonomy" id="2562239"/>
    <lineage>
        <taxon>Eukaryota</taxon>
        <taxon>Sar</taxon>
        <taxon>Alveolata</taxon>
        <taxon>Dinophyceae</taxon>
        <taxon>Suessiales</taxon>
        <taxon>Symbiodiniaceae</taxon>
        <taxon>Effrenium</taxon>
    </lineage>
</organism>
<keyword evidence="4 5" id="KW-0472">Membrane</keyword>
<evidence type="ECO:0000256" key="6">
    <source>
        <dbReference type="SAM" id="SignalP"/>
    </source>
</evidence>
<comment type="caution">
    <text evidence="8">The sequence shown here is derived from an EMBL/GenBank/DDBJ whole genome shotgun (WGS) entry which is preliminary data.</text>
</comment>
<feature type="transmembrane region" description="Helical" evidence="5">
    <location>
        <begin position="301"/>
        <end position="319"/>
    </location>
</feature>
<dbReference type="Proteomes" id="UP001178507">
    <property type="component" value="Unassembled WGS sequence"/>
</dbReference>
<feature type="signal peptide" evidence="6">
    <location>
        <begin position="1"/>
        <end position="24"/>
    </location>
</feature>
<evidence type="ECO:0000259" key="7">
    <source>
        <dbReference type="Pfam" id="PF03151"/>
    </source>
</evidence>
<proteinExistence type="predicted"/>
<evidence type="ECO:0000256" key="1">
    <source>
        <dbReference type="ARBA" id="ARBA00004141"/>
    </source>
</evidence>
<evidence type="ECO:0000313" key="9">
    <source>
        <dbReference type="Proteomes" id="UP001178507"/>
    </source>
</evidence>
<dbReference type="Pfam" id="PF03151">
    <property type="entry name" value="TPT"/>
    <property type="match status" value="1"/>
</dbReference>
<feature type="transmembrane region" description="Helical" evidence="5">
    <location>
        <begin position="393"/>
        <end position="414"/>
    </location>
</feature>
<comment type="subcellular location">
    <subcellularLocation>
        <location evidence="1">Membrane</location>
        <topology evidence="1">Multi-pass membrane protein</topology>
    </subcellularLocation>
</comment>
<dbReference type="SUPFAM" id="SSF103481">
    <property type="entry name" value="Multidrug resistance efflux transporter EmrE"/>
    <property type="match status" value="1"/>
</dbReference>